<dbReference type="SUPFAM" id="SSF56672">
    <property type="entry name" value="DNA/RNA polymerases"/>
    <property type="match status" value="1"/>
</dbReference>
<dbReference type="AlphaFoldDB" id="A0A371FC32"/>
<dbReference type="Gene3D" id="3.30.70.270">
    <property type="match status" value="1"/>
</dbReference>
<comment type="caution">
    <text evidence="1">The sequence shown here is derived from an EMBL/GenBank/DDBJ whole genome shotgun (WGS) entry which is preliminary data.</text>
</comment>
<dbReference type="Proteomes" id="UP000257109">
    <property type="component" value="Unassembled WGS sequence"/>
</dbReference>
<gene>
    <name evidence="1" type="ORF">CR513_44253</name>
</gene>
<evidence type="ECO:0008006" key="3">
    <source>
        <dbReference type="Google" id="ProtNLM"/>
    </source>
</evidence>
<accession>A0A371FC32</accession>
<keyword evidence="2" id="KW-1185">Reference proteome</keyword>
<sequence>MLDRLAKYSHFCYFDGYLGFHQIPIHPLDQQRTTFTCLYGTFAYRKMFFGLYNALATFQSIAPIAKSIASHITSKGKFQLGGCNIEVEISASFNLQKAFRQEESKLKGTSFTSRLDSGLAILEKSLMKRIFESRKSQGRTPNGHLGRSMARNCSSNYCSAYWKIKGSRSIIVHSISKSPSRSFPSREDLSKQRKLLQEKIELMKIENEIIK</sequence>
<organism evidence="1 2">
    <name type="scientific">Mucuna pruriens</name>
    <name type="common">Velvet bean</name>
    <name type="synonym">Dolichos pruriens</name>
    <dbReference type="NCBI Taxonomy" id="157652"/>
    <lineage>
        <taxon>Eukaryota</taxon>
        <taxon>Viridiplantae</taxon>
        <taxon>Streptophyta</taxon>
        <taxon>Embryophyta</taxon>
        <taxon>Tracheophyta</taxon>
        <taxon>Spermatophyta</taxon>
        <taxon>Magnoliopsida</taxon>
        <taxon>eudicotyledons</taxon>
        <taxon>Gunneridae</taxon>
        <taxon>Pentapetalae</taxon>
        <taxon>rosids</taxon>
        <taxon>fabids</taxon>
        <taxon>Fabales</taxon>
        <taxon>Fabaceae</taxon>
        <taxon>Papilionoideae</taxon>
        <taxon>50 kb inversion clade</taxon>
        <taxon>NPAAA clade</taxon>
        <taxon>indigoferoid/millettioid clade</taxon>
        <taxon>Phaseoleae</taxon>
        <taxon>Mucuna</taxon>
    </lineage>
</organism>
<proteinExistence type="predicted"/>
<evidence type="ECO:0000313" key="1">
    <source>
        <dbReference type="EMBL" id="RDX75839.1"/>
    </source>
</evidence>
<dbReference type="InterPro" id="IPR053134">
    <property type="entry name" value="RNA-dir_DNA_polymerase"/>
</dbReference>
<feature type="non-terminal residue" evidence="1">
    <location>
        <position position="1"/>
    </location>
</feature>
<dbReference type="InterPro" id="IPR043128">
    <property type="entry name" value="Rev_trsase/Diguanyl_cyclase"/>
</dbReference>
<dbReference type="PANTHER" id="PTHR24559:SF444">
    <property type="entry name" value="REVERSE TRANSCRIPTASE DOMAIN-CONTAINING PROTEIN"/>
    <property type="match status" value="1"/>
</dbReference>
<dbReference type="Gene3D" id="3.10.10.10">
    <property type="entry name" value="HIV Type 1 Reverse Transcriptase, subunit A, domain 1"/>
    <property type="match status" value="1"/>
</dbReference>
<dbReference type="PANTHER" id="PTHR24559">
    <property type="entry name" value="TRANSPOSON TY3-I GAG-POL POLYPROTEIN"/>
    <property type="match status" value="1"/>
</dbReference>
<dbReference type="InterPro" id="IPR043502">
    <property type="entry name" value="DNA/RNA_pol_sf"/>
</dbReference>
<protein>
    <recommendedName>
        <fullName evidence="3">Reverse transcriptase domain-containing protein</fullName>
    </recommendedName>
</protein>
<dbReference type="OrthoDB" id="1738562at2759"/>
<evidence type="ECO:0000313" key="2">
    <source>
        <dbReference type="Proteomes" id="UP000257109"/>
    </source>
</evidence>
<reference evidence="1" key="1">
    <citation type="submission" date="2018-05" db="EMBL/GenBank/DDBJ databases">
        <title>Draft genome of Mucuna pruriens seed.</title>
        <authorList>
            <person name="Nnadi N.E."/>
            <person name="Vos R."/>
            <person name="Hasami M.H."/>
            <person name="Devisetty U.K."/>
            <person name="Aguiy J.C."/>
        </authorList>
    </citation>
    <scope>NUCLEOTIDE SEQUENCE [LARGE SCALE GENOMIC DNA]</scope>
    <source>
        <strain evidence="1">JCA_2017</strain>
    </source>
</reference>
<name>A0A371FC32_MUCPR</name>
<dbReference type="EMBL" id="QJKJ01009709">
    <property type="protein sequence ID" value="RDX75839.1"/>
    <property type="molecule type" value="Genomic_DNA"/>
</dbReference>